<feature type="region of interest" description="Disordered" evidence="1">
    <location>
        <begin position="1"/>
        <end position="23"/>
    </location>
</feature>
<dbReference type="AlphaFoldDB" id="A0A0F9EGM2"/>
<reference evidence="2" key="1">
    <citation type="journal article" date="2015" name="Nature">
        <title>Complex archaea that bridge the gap between prokaryotes and eukaryotes.</title>
        <authorList>
            <person name="Spang A."/>
            <person name="Saw J.H."/>
            <person name="Jorgensen S.L."/>
            <person name="Zaremba-Niedzwiedzka K."/>
            <person name="Martijn J."/>
            <person name="Lind A.E."/>
            <person name="van Eijk R."/>
            <person name="Schleper C."/>
            <person name="Guy L."/>
            <person name="Ettema T.J."/>
        </authorList>
    </citation>
    <scope>NUCLEOTIDE SEQUENCE</scope>
</reference>
<accession>A0A0F9EGM2</accession>
<sequence length="124" mass="13670">MTDDYPEGVKNLKTFPPSDGSPYASPYDKALYIEVKEVQCQRCGGKKTDPDGDYSCLLCHGIGSRPSSDGLKRFCYIHTDLELVGIGKRHVSWEDGQGFDHKGYLEVRGCPVCKIAAHSETNLA</sequence>
<evidence type="ECO:0000313" key="2">
    <source>
        <dbReference type="EMBL" id="KKL28976.1"/>
    </source>
</evidence>
<proteinExistence type="predicted"/>
<protein>
    <submittedName>
        <fullName evidence="2">Uncharacterized protein</fullName>
    </submittedName>
</protein>
<organism evidence="2">
    <name type="scientific">marine sediment metagenome</name>
    <dbReference type="NCBI Taxonomy" id="412755"/>
    <lineage>
        <taxon>unclassified sequences</taxon>
        <taxon>metagenomes</taxon>
        <taxon>ecological metagenomes</taxon>
    </lineage>
</organism>
<dbReference type="EMBL" id="LAZR01034903">
    <property type="protein sequence ID" value="KKL28976.1"/>
    <property type="molecule type" value="Genomic_DNA"/>
</dbReference>
<comment type="caution">
    <text evidence="2">The sequence shown here is derived from an EMBL/GenBank/DDBJ whole genome shotgun (WGS) entry which is preliminary data.</text>
</comment>
<name>A0A0F9EGM2_9ZZZZ</name>
<gene>
    <name evidence="2" type="ORF">LCGC14_2369770</name>
</gene>
<evidence type="ECO:0000256" key="1">
    <source>
        <dbReference type="SAM" id="MobiDB-lite"/>
    </source>
</evidence>